<evidence type="ECO:0000313" key="2">
    <source>
        <dbReference type="Proteomes" id="UP000887013"/>
    </source>
</evidence>
<dbReference type="Proteomes" id="UP000887013">
    <property type="component" value="Unassembled WGS sequence"/>
</dbReference>
<sequence length="87" mass="10508">MAFLDKVRKEDLLFLADEMSLFLDLDLKILQIMKSSQYKEDVVKYLLCNFVDDRKEREEEKRNAKEQAKLDKKHVYKLEKLRLNLEA</sequence>
<reference evidence="1" key="1">
    <citation type="submission" date="2020-08" db="EMBL/GenBank/DDBJ databases">
        <title>Multicomponent nature underlies the extraordinary mechanical properties of spider dragline silk.</title>
        <authorList>
            <person name="Kono N."/>
            <person name="Nakamura H."/>
            <person name="Mori M."/>
            <person name="Yoshida Y."/>
            <person name="Ohtoshi R."/>
            <person name="Malay A.D."/>
            <person name="Moran D.A.P."/>
            <person name="Tomita M."/>
            <person name="Numata K."/>
            <person name="Arakawa K."/>
        </authorList>
    </citation>
    <scope>NUCLEOTIDE SEQUENCE</scope>
</reference>
<gene>
    <name evidence="1" type="ORF">NPIL_6071</name>
</gene>
<protein>
    <submittedName>
        <fullName evidence="1">Uncharacterized protein</fullName>
    </submittedName>
</protein>
<comment type="caution">
    <text evidence="1">The sequence shown here is derived from an EMBL/GenBank/DDBJ whole genome shotgun (WGS) entry which is preliminary data.</text>
</comment>
<evidence type="ECO:0000313" key="1">
    <source>
        <dbReference type="EMBL" id="GFT42908.1"/>
    </source>
</evidence>
<accession>A0A8X6TTL6</accession>
<organism evidence="1 2">
    <name type="scientific">Nephila pilipes</name>
    <name type="common">Giant wood spider</name>
    <name type="synonym">Nephila maculata</name>
    <dbReference type="NCBI Taxonomy" id="299642"/>
    <lineage>
        <taxon>Eukaryota</taxon>
        <taxon>Metazoa</taxon>
        <taxon>Ecdysozoa</taxon>
        <taxon>Arthropoda</taxon>
        <taxon>Chelicerata</taxon>
        <taxon>Arachnida</taxon>
        <taxon>Araneae</taxon>
        <taxon>Araneomorphae</taxon>
        <taxon>Entelegynae</taxon>
        <taxon>Araneoidea</taxon>
        <taxon>Nephilidae</taxon>
        <taxon>Nephila</taxon>
    </lineage>
</organism>
<keyword evidence="2" id="KW-1185">Reference proteome</keyword>
<name>A0A8X6TTL6_NEPPI</name>
<dbReference type="EMBL" id="BMAW01063999">
    <property type="protein sequence ID" value="GFT42908.1"/>
    <property type="molecule type" value="Genomic_DNA"/>
</dbReference>
<proteinExistence type="predicted"/>
<dbReference type="AlphaFoldDB" id="A0A8X6TTL6"/>